<evidence type="ECO:0000256" key="1">
    <source>
        <dbReference type="SAM" id="MobiDB-lite"/>
    </source>
</evidence>
<protein>
    <submittedName>
        <fullName evidence="2">Uncharacterized protein</fullName>
    </submittedName>
</protein>
<name>A0A916S144_9BACT</name>
<evidence type="ECO:0000313" key="3">
    <source>
        <dbReference type="Proteomes" id="UP000648801"/>
    </source>
</evidence>
<organism evidence="2 3">
    <name type="scientific">Edaphobacter acidisoli</name>
    <dbReference type="NCBI Taxonomy" id="2040573"/>
    <lineage>
        <taxon>Bacteria</taxon>
        <taxon>Pseudomonadati</taxon>
        <taxon>Acidobacteriota</taxon>
        <taxon>Terriglobia</taxon>
        <taxon>Terriglobales</taxon>
        <taxon>Acidobacteriaceae</taxon>
        <taxon>Edaphobacter</taxon>
    </lineage>
</organism>
<reference evidence="2" key="1">
    <citation type="journal article" date="2014" name="Int. J. Syst. Evol. Microbiol.">
        <title>Complete genome sequence of Corynebacterium casei LMG S-19264T (=DSM 44701T), isolated from a smear-ripened cheese.</title>
        <authorList>
            <consortium name="US DOE Joint Genome Institute (JGI-PGF)"/>
            <person name="Walter F."/>
            <person name="Albersmeier A."/>
            <person name="Kalinowski J."/>
            <person name="Ruckert C."/>
        </authorList>
    </citation>
    <scope>NUCLEOTIDE SEQUENCE</scope>
    <source>
        <strain evidence="2">CGMCC 1.15447</strain>
    </source>
</reference>
<dbReference type="AlphaFoldDB" id="A0A916S144"/>
<sequence>MDGDVVDGGRHTVLLDGFRLLNYRAQKERNPKKSKEPVDKGSNIYEACP</sequence>
<evidence type="ECO:0000313" key="2">
    <source>
        <dbReference type="EMBL" id="GGA78633.1"/>
    </source>
</evidence>
<comment type="caution">
    <text evidence="2">The sequence shown here is derived from an EMBL/GenBank/DDBJ whole genome shotgun (WGS) entry which is preliminary data.</text>
</comment>
<gene>
    <name evidence="2" type="ORF">GCM10011507_32320</name>
</gene>
<feature type="compositionally biased region" description="Basic and acidic residues" evidence="1">
    <location>
        <begin position="26"/>
        <end position="39"/>
    </location>
</feature>
<accession>A0A916S144</accession>
<dbReference type="Proteomes" id="UP000648801">
    <property type="component" value="Unassembled WGS sequence"/>
</dbReference>
<proteinExistence type="predicted"/>
<dbReference type="EMBL" id="BMJB01000003">
    <property type="protein sequence ID" value="GGA78633.1"/>
    <property type="molecule type" value="Genomic_DNA"/>
</dbReference>
<reference evidence="2" key="2">
    <citation type="submission" date="2020-09" db="EMBL/GenBank/DDBJ databases">
        <authorList>
            <person name="Sun Q."/>
            <person name="Zhou Y."/>
        </authorList>
    </citation>
    <scope>NUCLEOTIDE SEQUENCE</scope>
    <source>
        <strain evidence="2">CGMCC 1.15447</strain>
    </source>
</reference>
<feature type="region of interest" description="Disordered" evidence="1">
    <location>
        <begin position="26"/>
        <end position="49"/>
    </location>
</feature>
<keyword evidence="3" id="KW-1185">Reference proteome</keyword>